<sequence length="270" mass="29754">MSELTRKQYPLKGRKILITGVSRRAGIGYAIARKAAALGASIIIHHYQAHDREQDWGADDLDAVIEGVKAELVEDATFHEFKGNFMDASAPEELFKKIKKHCGHVDGLVCNHALSGSDGPLEELTAEMIDKHYIINTRSSLLLAQLFMKQHSSEKNIGKIIFMTSGQQQGPMPGEVAYATAKGGLAEIVLTLADELADKNITINTVNPGPVDTGYLIESKWKEVRSKFPFNRFGEPSDTANLISWLLTDEASWITGQVINSEGGFARWRT</sequence>
<keyword evidence="4" id="KW-1185">Reference proteome</keyword>
<dbReference type="InterPro" id="IPR020904">
    <property type="entry name" value="Sc_DH/Rdtase_CS"/>
</dbReference>
<gene>
    <name evidence="3" type="primary">ycdF</name>
    <name evidence="3" type="ORF">BN997_00966</name>
</gene>
<accession>A0A0A1MDH9</accession>
<dbReference type="AlphaFoldDB" id="A0A0A1MDH9"/>
<reference evidence="3 4" key="1">
    <citation type="submission" date="2014-11" db="EMBL/GenBank/DDBJ databases">
        <authorList>
            <person name="Urmite Genomes Urmite Genomes"/>
        </authorList>
    </citation>
    <scope>NUCLEOTIDE SEQUENCE [LARGE SCALE GENOMIC DNA]</scope>
    <source>
        <strain evidence="3 4">Oc5</strain>
    </source>
</reference>
<proteinExistence type="inferred from homology"/>
<dbReference type="PROSITE" id="PS00061">
    <property type="entry name" value="ADH_SHORT"/>
    <property type="match status" value="1"/>
</dbReference>
<dbReference type="Pfam" id="PF13561">
    <property type="entry name" value="adh_short_C2"/>
    <property type="match status" value="1"/>
</dbReference>
<dbReference type="SUPFAM" id="SSF51735">
    <property type="entry name" value="NAD(P)-binding Rossmann-fold domains"/>
    <property type="match status" value="1"/>
</dbReference>
<dbReference type="NCBIfam" id="NF009389">
    <property type="entry name" value="PRK12748.1"/>
    <property type="match status" value="1"/>
</dbReference>
<organism evidence="3 4">
    <name type="scientific">Oceanobacillus oncorhynchi</name>
    <dbReference type="NCBI Taxonomy" id="545501"/>
    <lineage>
        <taxon>Bacteria</taxon>
        <taxon>Bacillati</taxon>
        <taxon>Bacillota</taxon>
        <taxon>Bacilli</taxon>
        <taxon>Bacillales</taxon>
        <taxon>Bacillaceae</taxon>
        <taxon>Oceanobacillus</taxon>
    </lineage>
</organism>
<dbReference type="STRING" id="545501.BN997_00966"/>
<dbReference type="EMBL" id="CDGG01000001">
    <property type="protein sequence ID" value="CEI81148.1"/>
    <property type="molecule type" value="Genomic_DNA"/>
</dbReference>
<evidence type="ECO:0000313" key="3">
    <source>
        <dbReference type="EMBL" id="CEI81148.1"/>
    </source>
</evidence>
<dbReference type="PANTHER" id="PTHR48107:SF7">
    <property type="entry name" value="RE15974P"/>
    <property type="match status" value="1"/>
</dbReference>
<comment type="similarity">
    <text evidence="1">Belongs to the short-chain dehydrogenases/reductases (SDR) family.</text>
</comment>
<dbReference type="InterPro" id="IPR036291">
    <property type="entry name" value="NAD(P)-bd_dom_sf"/>
</dbReference>
<name>A0A0A1MDH9_9BACI</name>
<protein>
    <submittedName>
        <fullName evidence="3">Glucose 1-dehydrogenase 2</fullName>
    </submittedName>
</protein>
<dbReference type="OrthoDB" id="9803333at2"/>
<dbReference type="GO" id="GO:0016614">
    <property type="term" value="F:oxidoreductase activity, acting on CH-OH group of donors"/>
    <property type="evidence" value="ECO:0007669"/>
    <property type="project" value="UniProtKB-ARBA"/>
</dbReference>
<dbReference type="PANTHER" id="PTHR48107">
    <property type="entry name" value="NADPH-DEPENDENT ALDEHYDE REDUCTASE-LIKE PROTEIN, CHLOROPLASTIC-RELATED"/>
    <property type="match status" value="1"/>
</dbReference>
<dbReference type="Gene3D" id="3.40.50.720">
    <property type="entry name" value="NAD(P)-binding Rossmann-like Domain"/>
    <property type="match status" value="1"/>
</dbReference>
<dbReference type="Proteomes" id="UP000040453">
    <property type="component" value="Unassembled WGS sequence"/>
</dbReference>
<dbReference type="InterPro" id="IPR002347">
    <property type="entry name" value="SDR_fam"/>
</dbReference>
<keyword evidence="2" id="KW-0560">Oxidoreductase</keyword>
<dbReference type="PRINTS" id="PR00081">
    <property type="entry name" value="GDHRDH"/>
</dbReference>
<dbReference type="CDD" id="cd05233">
    <property type="entry name" value="SDR_c"/>
    <property type="match status" value="1"/>
</dbReference>
<evidence type="ECO:0000313" key="4">
    <source>
        <dbReference type="Proteomes" id="UP000040453"/>
    </source>
</evidence>
<evidence type="ECO:0000256" key="1">
    <source>
        <dbReference type="ARBA" id="ARBA00006484"/>
    </source>
</evidence>
<evidence type="ECO:0000256" key="2">
    <source>
        <dbReference type="ARBA" id="ARBA00023002"/>
    </source>
</evidence>
<dbReference type="RefSeq" id="WP_042530108.1">
    <property type="nucleotide sequence ID" value="NZ_CDGG01000001.1"/>
</dbReference>